<keyword evidence="3" id="KW-1185">Reference proteome</keyword>
<dbReference type="STRING" id="1416801.SAMN05192553_10926"/>
<dbReference type="SUPFAM" id="SSF52096">
    <property type="entry name" value="ClpP/crotonase"/>
    <property type="match status" value="1"/>
</dbReference>
<gene>
    <name evidence="2" type="ORF">SAMN05192553_10926</name>
</gene>
<dbReference type="RefSeq" id="WP_177179715.1">
    <property type="nucleotide sequence ID" value="NZ_FNZH01000009.1"/>
</dbReference>
<evidence type="ECO:0000259" key="1">
    <source>
        <dbReference type="Pfam" id="PF03572"/>
    </source>
</evidence>
<dbReference type="GO" id="GO:0006508">
    <property type="term" value="P:proteolysis"/>
    <property type="evidence" value="ECO:0007669"/>
    <property type="project" value="InterPro"/>
</dbReference>
<dbReference type="Pfam" id="PF03572">
    <property type="entry name" value="Peptidase_S41"/>
    <property type="match status" value="1"/>
</dbReference>
<proteinExistence type="predicted"/>
<dbReference type="GO" id="GO:0008236">
    <property type="term" value="F:serine-type peptidase activity"/>
    <property type="evidence" value="ECO:0007669"/>
    <property type="project" value="InterPro"/>
</dbReference>
<dbReference type="InterPro" id="IPR005151">
    <property type="entry name" value="Tail-specific_protease"/>
</dbReference>
<dbReference type="InterPro" id="IPR029045">
    <property type="entry name" value="ClpP/crotonase-like_dom_sf"/>
</dbReference>
<organism evidence="2 3">
    <name type="scientific">Cyclobacterium xiamenense</name>
    <dbReference type="NCBI Taxonomy" id="1297121"/>
    <lineage>
        <taxon>Bacteria</taxon>
        <taxon>Pseudomonadati</taxon>
        <taxon>Bacteroidota</taxon>
        <taxon>Cytophagia</taxon>
        <taxon>Cytophagales</taxon>
        <taxon>Cyclobacteriaceae</taxon>
        <taxon>Cyclobacterium</taxon>
    </lineage>
</organism>
<accession>A0A1H7B8I7</accession>
<sequence length="481" mass="55811">MKKLIPWFLVATLFLILAYLASRSEAPLDDSVRFVDIDRYLTRQAMAQDIDTLVHTFERIHPYPYRFVEKHRLRSRVDSTKAHLPDSMTTMHFWRLIDQLLIGYNDAHSKVEDRYVLADYVKKNRYFFPFSATVSRDKIRISTHDTLEYPLVNGTEIVKINGKTSEQLLRDLVTHATRETPALKRLEISDDFGFYLWKTYDWGPDFTIHYRTKEDSDLDSIVVHGIPWAHRKRSENPDTVAYTFTFLTNRIGLMKISDFNGDEGEVLEFYRQSFQSMADRNCANLLLDFRGHSGGADSYGEHLAKYISMVPYRKLSKAYWKITPEFKEAFDRTFVPIGLRWFTPIYLVNEYSRVFYGADPNELVTVNYELKTPLPEEERFAGQVYLITNHRTFSAGSIFAEMFKYYNMGTIVGQPTGNLTSFTGFALANFTLPNSTLSFQVSSVYNVANSREEGLKTVEPDIHVDAADDPLAHVIENYIRY</sequence>
<dbReference type="EMBL" id="FNZH01000009">
    <property type="protein sequence ID" value="SEJ70610.1"/>
    <property type="molecule type" value="Genomic_DNA"/>
</dbReference>
<dbReference type="Gene3D" id="3.90.226.10">
    <property type="entry name" value="2-enoyl-CoA Hydratase, Chain A, domain 1"/>
    <property type="match status" value="1"/>
</dbReference>
<feature type="domain" description="Tail specific protease" evidence="1">
    <location>
        <begin position="250"/>
        <end position="464"/>
    </location>
</feature>
<name>A0A1H7B8I7_9BACT</name>
<dbReference type="Proteomes" id="UP000199403">
    <property type="component" value="Unassembled WGS sequence"/>
</dbReference>
<evidence type="ECO:0000313" key="2">
    <source>
        <dbReference type="EMBL" id="SEJ70610.1"/>
    </source>
</evidence>
<dbReference type="AlphaFoldDB" id="A0A1H7B8I7"/>
<reference evidence="3" key="1">
    <citation type="submission" date="2016-10" db="EMBL/GenBank/DDBJ databases">
        <authorList>
            <person name="Varghese N."/>
            <person name="Submissions S."/>
        </authorList>
    </citation>
    <scope>NUCLEOTIDE SEQUENCE [LARGE SCALE GENOMIC DNA]</scope>
    <source>
        <strain evidence="3">IBRC-M 10761</strain>
    </source>
</reference>
<evidence type="ECO:0000313" key="3">
    <source>
        <dbReference type="Proteomes" id="UP000199403"/>
    </source>
</evidence>
<protein>
    <submittedName>
        <fullName evidence="2">Peptidase family S41</fullName>
    </submittedName>
</protein>